<evidence type="ECO:0000313" key="2">
    <source>
        <dbReference type="EMBL" id="CAP40934.1"/>
    </source>
</evidence>
<dbReference type="SUPFAM" id="SSF101125">
    <property type="entry name" value="Colicin D immunity protein"/>
    <property type="match status" value="1"/>
</dbReference>
<gene>
    <name evidence="2" type="ordered locus">Bpet0602</name>
</gene>
<dbReference type="AlphaFoldDB" id="A9I257"/>
<keyword evidence="3" id="KW-1185">Reference proteome</keyword>
<dbReference type="KEGG" id="bpt:Bpet0602"/>
<dbReference type="STRING" id="94624.Bpet0602"/>
<evidence type="ECO:0000259" key="1">
    <source>
        <dbReference type="Pfam" id="PF09204"/>
    </source>
</evidence>
<feature type="domain" description="Colicin D immunity protein" evidence="1">
    <location>
        <begin position="1"/>
        <end position="85"/>
    </location>
</feature>
<dbReference type="InterPro" id="IPR036471">
    <property type="entry name" value="Colicin_D_sf"/>
</dbReference>
<dbReference type="eggNOG" id="ENOG5032YVB">
    <property type="taxonomic scope" value="Bacteria"/>
</dbReference>
<dbReference type="EMBL" id="AM902716">
    <property type="protein sequence ID" value="CAP40934.1"/>
    <property type="molecule type" value="Genomic_DNA"/>
</dbReference>
<evidence type="ECO:0000313" key="3">
    <source>
        <dbReference type="Proteomes" id="UP000001225"/>
    </source>
</evidence>
<sequence length="91" mass="10508">MSFVLLEFAKSFVEGRISAPVFSEAYMELWKIERDSGSLIRDESALSERLSSIFCAADMYNSDSESREEYEFDDEQLRFEVCKLVEGIISK</sequence>
<proteinExistence type="predicted"/>
<name>A9I257_BORPD</name>
<dbReference type="GO" id="GO:0030153">
    <property type="term" value="P:bacteriocin immunity"/>
    <property type="evidence" value="ECO:0007669"/>
    <property type="project" value="InterPro"/>
</dbReference>
<dbReference type="Proteomes" id="UP000001225">
    <property type="component" value="Chromosome"/>
</dbReference>
<dbReference type="Pfam" id="PF09204">
    <property type="entry name" value="Colicin_immun"/>
    <property type="match status" value="1"/>
</dbReference>
<dbReference type="InterPro" id="IPR015287">
    <property type="entry name" value="Colicin_D_immunity_dom"/>
</dbReference>
<accession>A9I257</accession>
<dbReference type="Gene3D" id="1.20.120.650">
    <property type="entry name" value="Colicin D"/>
    <property type="match status" value="1"/>
</dbReference>
<reference evidence="2 3" key="1">
    <citation type="journal article" date="2008" name="BMC Genomics">
        <title>The missing link: Bordetella petrii is endowed with both the metabolic versatility of environmental bacteria and virulence traits of pathogenic Bordetellae.</title>
        <authorList>
            <person name="Gross R."/>
            <person name="Guzman C.A."/>
            <person name="Sebaihia M."/>
            <person name="Martins Dos Santos V.A."/>
            <person name="Pieper D.H."/>
            <person name="Koebnik R."/>
            <person name="Lechner M."/>
            <person name="Bartels D."/>
            <person name="Buhrmester J."/>
            <person name="Choudhuri J.V."/>
            <person name="Ebensen T."/>
            <person name="Gaigalat L."/>
            <person name="Herrmann S."/>
            <person name="Khachane A.N."/>
            <person name="Larisch C."/>
            <person name="Link S."/>
            <person name="Linke B."/>
            <person name="Meyer F."/>
            <person name="Mormann S."/>
            <person name="Nakunst D."/>
            <person name="Rueckert C."/>
            <person name="Schneiker-Bekel S."/>
            <person name="Schulze K."/>
            <person name="Vorhoelter F.J."/>
            <person name="Yevsa T."/>
            <person name="Engle J.T."/>
            <person name="Goldman W.E."/>
            <person name="Puehler A."/>
            <person name="Goebel U.B."/>
            <person name="Goesmann A."/>
            <person name="Bloecker H."/>
            <person name="Kaiser O."/>
            <person name="Martinez-Arias R."/>
        </authorList>
    </citation>
    <scope>NUCLEOTIDE SEQUENCE [LARGE SCALE GENOMIC DNA]</scope>
    <source>
        <strain evidence="3">ATCC BAA-461 / DSM 12804 / CCUG 43448 / CIP 107267 / Se-1111R</strain>
    </source>
</reference>
<organism evidence="2 3">
    <name type="scientific">Bordetella petrii (strain ATCC BAA-461 / DSM 12804 / CCUG 43448 / CIP 107267 / Se-1111R)</name>
    <dbReference type="NCBI Taxonomy" id="340100"/>
    <lineage>
        <taxon>Bacteria</taxon>
        <taxon>Pseudomonadati</taxon>
        <taxon>Pseudomonadota</taxon>
        <taxon>Betaproteobacteria</taxon>
        <taxon>Burkholderiales</taxon>
        <taxon>Alcaligenaceae</taxon>
        <taxon>Bordetella</taxon>
    </lineage>
</organism>
<dbReference type="GO" id="GO:0015643">
    <property type="term" value="F:toxic substance binding"/>
    <property type="evidence" value="ECO:0007669"/>
    <property type="project" value="InterPro"/>
</dbReference>
<protein>
    <recommendedName>
        <fullName evidence="1">Colicin D immunity protein domain-containing protein</fullName>
    </recommendedName>
</protein>